<organism evidence="1 2">
    <name type="scientific">Candidatus Uhrbacteria bacterium GW2011_GWC2_41_11</name>
    <dbReference type="NCBI Taxonomy" id="1618985"/>
    <lineage>
        <taxon>Bacteria</taxon>
        <taxon>Candidatus Uhriibacteriota</taxon>
    </lineage>
</organism>
<dbReference type="AlphaFoldDB" id="A0A0G0UEB1"/>
<gene>
    <name evidence="1" type="ORF">UU35_C0004G0016</name>
</gene>
<name>A0A0G0UEB1_9BACT</name>
<evidence type="ECO:0000313" key="2">
    <source>
        <dbReference type="Proteomes" id="UP000034616"/>
    </source>
</evidence>
<dbReference type="EMBL" id="LCAH01000004">
    <property type="protein sequence ID" value="KKR87243.1"/>
    <property type="molecule type" value="Genomic_DNA"/>
</dbReference>
<evidence type="ECO:0000313" key="1">
    <source>
        <dbReference type="EMBL" id="KKR87243.1"/>
    </source>
</evidence>
<accession>A0A0G0UEB1</accession>
<comment type="caution">
    <text evidence="1">The sequence shown here is derived from an EMBL/GenBank/DDBJ whole genome shotgun (WGS) entry which is preliminary data.</text>
</comment>
<proteinExistence type="predicted"/>
<evidence type="ECO:0008006" key="3">
    <source>
        <dbReference type="Google" id="ProtNLM"/>
    </source>
</evidence>
<sequence length="320" mass="38106">MDTLAATSPTSEEAAFYRTIAWFWFLDYPLTFFEVWKWVMKPPHSFFPEEVQNFLEQHSWLRDRLVVEGGFITLRRPGYSLAELVILRQHRFVDATRKFRKLNHFLSFFRLLPWIRMVAACNSLAWYQTEQTSDIDLFIIVRTGTLWLTRLFLVTPFALLGLRPKLSTTEDKMIQQDPFCFSFFLDEKYLSLEKIQLPGEDPYLASWVLSLVPVYDPDGLYDVFLNQNSWSHEFFPHATASIHEGKKIQRSFFSFLFRVSFFEPWAKKIQMKRLPAVIREQMNKDSCVVVSDQMLKFHSNDRRAFYRDQWKKLLKEEGIS</sequence>
<reference evidence="1 2" key="1">
    <citation type="journal article" date="2015" name="Nature">
        <title>rRNA introns, odd ribosomes, and small enigmatic genomes across a large radiation of phyla.</title>
        <authorList>
            <person name="Brown C.T."/>
            <person name="Hug L.A."/>
            <person name="Thomas B.C."/>
            <person name="Sharon I."/>
            <person name="Castelle C.J."/>
            <person name="Singh A."/>
            <person name="Wilkins M.J."/>
            <person name="Williams K.H."/>
            <person name="Banfield J.F."/>
        </authorList>
    </citation>
    <scope>NUCLEOTIDE SEQUENCE [LARGE SCALE GENOMIC DNA]</scope>
</reference>
<protein>
    <recommendedName>
        <fullName evidence="3">Nucleotidyltransferase family protein</fullName>
    </recommendedName>
</protein>
<dbReference type="Proteomes" id="UP000034616">
    <property type="component" value="Unassembled WGS sequence"/>
</dbReference>